<feature type="coiled-coil region" evidence="1">
    <location>
        <begin position="211"/>
        <end position="304"/>
    </location>
</feature>
<reference evidence="2" key="1">
    <citation type="submission" date="2015-07" db="EMBL/GenBank/DDBJ databases">
        <title>Adaptation to a free-living lifestyle via gene acquisitions in the diplomonad Trepomonas sp. PC1.</title>
        <authorList>
            <person name="Xu F."/>
            <person name="Jerlstrom-Hultqvist J."/>
            <person name="Kolisko M."/>
            <person name="Simpson A.G.B."/>
            <person name="Roger A.J."/>
            <person name="Svard S.G."/>
            <person name="Andersson J.O."/>
        </authorList>
    </citation>
    <scope>NUCLEOTIDE SEQUENCE</scope>
    <source>
        <strain evidence="2">PC1</strain>
    </source>
</reference>
<name>A0A146K7F1_9EUKA</name>
<gene>
    <name evidence="2" type="ORF">TPC1_16899</name>
</gene>
<evidence type="ECO:0000256" key="1">
    <source>
        <dbReference type="SAM" id="Coils"/>
    </source>
</evidence>
<dbReference type="EMBL" id="GDID01005125">
    <property type="protein sequence ID" value="JAP91481.1"/>
    <property type="molecule type" value="Transcribed_RNA"/>
</dbReference>
<accession>A0A146K7F1</accession>
<organism evidence="2">
    <name type="scientific">Trepomonas sp. PC1</name>
    <dbReference type="NCBI Taxonomy" id="1076344"/>
    <lineage>
        <taxon>Eukaryota</taxon>
        <taxon>Metamonada</taxon>
        <taxon>Diplomonadida</taxon>
        <taxon>Hexamitidae</taxon>
        <taxon>Hexamitinae</taxon>
        <taxon>Trepomonas</taxon>
    </lineage>
</organism>
<proteinExistence type="predicted"/>
<evidence type="ECO:0000313" key="2">
    <source>
        <dbReference type="EMBL" id="JAP91481.1"/>
    </source>
</evidence>
<sequence>RLQSPTRIYKSNFKQQSQSTSLGATCQALGTVRLETDQVYHLERNYEKCENQNKMSQIVLRRNALKNIKTQPVQHQPQSHREVKALQFTNQANHDQLLFVPQSPIKKEVKKPAESWLKPVKPIERKDYKEDQAELEQQILDVKQRMLREEQTAFELNRLREQELRERQILIQQQLKEKKEMQLLLKQKALKQDEERQQLQQEQMMKTQIANQRKQIELEELSLIKKQKEEEEKRQFELYKQRQFETQKKERLDRERLEREQLAQELKQEQQRMKELIQLQELENKKQKDILEEQLRMAKSLQEKQKQIDVNIGELKEMMK</sequence>
<feature type="coiled-coil region" evidence="1">
    <location>
        <begin position="125"/>
        <end position="152"/>
    </location>
</feature>
<feature type="non-terminal residue" evidence="2">
    <location>
        <position position="1"/>
    </location>
</feature>
<keyword evidence="1" id="KW-0175">Coiled coil</keyword>
<protein>
    <submittedName>
        <fullName evidence="2">Uncharacterized protein</fullName>
    </submittedName>
</protein>
<dbReference type="AlphaFoldDB" id="A0A146K7F1"/>